<accession>A0A1A8YN05</accession>
<keyword evidence="4" id="KW-1185">Reference proteome</keyword>
<reference evidence="2" key="2">
    <citation type="submission" date="2016-05" db="EMBL/GenBank/DDBJ databases">
        <authorList>
            <person name="Lavstsen T."/>
            <person name="Jespersen J.S."/>
        </authorList>
    </citation>
    <scope>NUCLEOTIDE SEQUENCE [LARGE SCALE GENOMIC DNA]</scope>
</reference>
<organism evidence="2 3">
    <name type="scientific">Plasmodium ovale wallikeri</name>
    <dbReference type="NCBI Taxonomy" id="864142"/>
    <lineage>
        <taxon>Eukaryota</taxon>
        <taxon>Sar</taxon>
        <taxon>Alveolata</taxon>
        <taxon>Apicomplexa</taxon>
        <taxon>Aconoidasida</taxon>
        <taxon>Haemosporida</taxon>
        <taxon>Plasmodiidae</taxon>
        <taxon>Plasmodium</taxon>
        <taxon>Plasmodium (Plasmodium)</taxon>
    </lineage>
</organism>
<evidence type="ECO:0000313" key="1">
    <source>
        <dbReference type="EMBL" id="SBT32256.1"/>
    </source>
</evidence>
<evidence type="ECO:0000313" key="4">
    <source>
        <dbReference type="Proteomes" id="UP000078555"/>
    </source>
</evidence>
<dbReference type="Proteomes" id="UP000078550">
    <property type="component" value="Unassembled WGS sequence"/>
</dbReference>
<name>A0A1A8YN05_PLAOA</name>
<dbReference type="AlphaFoldDB" id="A0A1A8YN05"/>
<sequence>MNVYMYNTYNVPTVSIYPQKIRVAELPLKHMQNAEMRRKKRSHHFDKCYERKYVLRCACCEIFFYYGQLDLGNAR</sequence>
<reference evidence="3 4" key="1">
    <citation type="submission" date="2016-05" db="EMBL/GenBank/DDBJ databases">
        <authorList>
            <person name="Naeem Raeece"/>
        </authorList>
    </citation>
    <scope>NUCLEOTIDE SEQUENCE [LARGE SCALE GENOMIC DNA]</scope>
</reference>
<dbReference type="EMBL" id="FLRE01000041">
    <property type="protein sequence ID" value="SBT32760.1"/>
    <property type="molecule type" value="Genomic_DNA"/>
</dbReference>
<evidence type="ECO:0000313" key="2">
    <source>
        <dbReference type="EMBL" id="SBT32760.1"/>
    </source>
</evidence>
<dbReference type="EMBL" id="FLRD01000035">
    <property type="protein sequence ID" value="SBT32256.1"/>
    <property type="molecule type" value="Genomic_DNA"/>
</dbReference>
<proteinExistence type="predicted"/>
<evidence type="ECO:0000313" key="3">
    <source>
        <dbReference type="Proteomes" id="UP000078550"/>
    </source>
</evidence>
<protein>
    <submittedName>
        <fullName evidence="2">Uncharacterized protein</fullName>
    </submittedName>
</protein>
<gene>
    <name evidence="1" type="ORF">POVWA1_011210</name>
    <name evidence="2" type="ORF">POVWA2_011390</name>
</gene>
<dbReference type="Proteomes" id="UP000078555">
    <property type="component" value="Unassembled WGS sequence"/>
</dbReference>